<name>A0A2T7NQ17_POMCA</name>
<dbReference type="OrthoDB" id="4089664at2759"/>
<dbReference type="STRING" id="400727.A0A2T7NQ17"/>
<dbReference type="EMBL" id="PZQS01000010">
    <property type="protein sequence ID" value="PVD23243.1"/>
    <property type="molecule type" value="Genomic_DNA"/>
</dbReference>
<dbReference type="InterPro" id="IPR007135">
    <property type="entry name" value="Atg3/Atg10"/>
</dbReference>
<evidence type="ECO:0000256" key="5">
    <source>
        <dbReference type="ARBA" id="ARBA00023006"/>
    </source>
</evidence>
<accession>A0A2T7NQ17</accession>
<evidence type="ECO:0000256" key="6">
    <source>
        <dbReference type="ARBA" id="ARBA00029833"/>
    </source>
</evidence>
<dbReference type="GO" id="GO:0000045">
    <property type="term" value="P:autophagosome assembly"/>
    <property type="evidence" value="ECO:0007669"/>
    <property type="project" value="TreeGrafter"/>
</dbReference>
<keyword evidence="4" id="KW-0833">Ubl conjugation pathway</keyword>
<dbReference type="PANTHER" id="PTHR14957:SF1">
    <property type="entry name" value="UBIQUITIN-LIKE-CONJUGATING ENZYME ATG10"/>
    <property type="match status" value="1"/>
</dbReference>
<evidence type="ECO:0000313" key="7">
    <source>
        <dbReference type="EMBL" id="PVD23243.1"/>
    </source>
</evidence>
<comment type="similarity">
    <text evidence="1">Belongs to the ATG10 family.</text>
</comment>
<comment type="caution">
    <text evidence="7">The sequence shown here is derived from an EMBL/GenBank/DDBJ whole genome shotgun (WGS) entry which is preliminary data.</text>
</comment>
<evidence type="ECO:0000256" key="2">
    <source>
        <dbReference type="ARBA" id="ARBA00021099"/>
    </source>
</evidence>
<dbReference type="GO" id="GO:0000422">
    <property type="term" value="P:autophagy of mitochondrion"/>
    <property type="evidence" value="ECO:0007669"/>
    <property type="project" value="TreeGrafter"/>
</dbReference>
<evidence type="ECO:0000256" key="1">
    <source>
        <dbReference type="ARBA" id="ARBA00005696"/>
    </source>
</evidence>
<dbReference type="GO" id="GO:0032446">
    <property type="term" value="P:protein modification by small protein conjugation"/>
    <property type="evidence" value="ECO:0007669"/>
    <property type="project" value="TreeGrafter"/>
</dbReference>
<keyword evidence="8" id="KW-1185">Reference proteome</keyword>
<keyword evidence="5" id="KW-0072">Autophagy</keyword>
<dbReference type="AlphaFoldDB" id="A0A2T7NQ17"/>
<protein>
    <recommendedName>
        <fullName evidence="2">Ubiquitin-like-conjugating enzyme ATG10</fullName>
    </recommendedName>
    <alternativeName>
        <fullName evidence="6">Autophagy-related protein 10</fullName>
    </alternativeName>
</protein>
<dbReference type="Proteomes" id="UP000245119">
    <property type="component" value="Linkage Group LG10"/>
</dbReference>
<dbReference type="PANTHER" id="PTHR14957">
    <property type="entry name" value="UBIQUITIN-LIKE-CONJUGATING ENZYME ATG10"/>
    <property type="match status" value="1"/>
</dbReference>
<evidence type="ECO:0000313" key="8">
    <source>
        <dbReference type="Proteomes" id="UP000245119"/>
    </source>
</evidence>
<dbReference type="GO" id="GO:0005829">
    <property type="term" value="C:cytosol"/>
    <property type="evidence" value="ECO:0007669"/>
    <property type="project" value="TreeGrafter"/>
</dbReference>
<organism evidence="7 8">
    <name type="scientific">Pomacea canaliculata</name>
    <name type="common">Golden apple snail</name>
    <dbReference type="NCBI Taxonomy" id="400727"/>
    <lineage>
        <taxon>Eukaryota</taxon>
        <taxon>Metazoa</taxon>
        <taxon>Spiralia</taxon>
        <taxon>Lophotrochozoa</taxon>
        <taxon>Mollusca</taxon>
        <taxon>Gastropoda</taxon>
        <taxon>Caenogastropoda</taxon>
        <taxon>Architaenioglossa</taxon>
        <taxon>Ampullarioidea</taxon>
        <taxon>Ampullariidae</taxon>
        <taxon>Pomacea</taxon>
    </lineage>
</organism>
<dbReference type="GO" id="GO:0061651">
    <property type="term" value="F:Atg12 conjugating enzyme activity"/>
    <property type="evidence" value="ECO:0007669"/>
    <property type="project" value="TreeGrafter"/>
</dbReference>
<reference evidence="7 8" key="1">
    <citation type="submission" date="2018-04" db="EMBL/GenBank/DDBJ databases">
        <title>The genome of golden apple snail Pomacea canaliculata provides insight into stress tolerance and invasive adaptation.</title>
        <authorList>
            <person name="Liu C."/>
            <person name="Liu B."/>
            <person name="Ren Y."/>
            <person name="Zhang Y."/>
            <person name="Wang H."/>
            <person name="Li S."/>
            <person name="Jiang F."/>
            <person name="Yin L."/>
            <person name="Zhang G."/>
            <person name="Qian W."/>
            <person name="Fan W."/>
        </authorList>
    </citation>
    <scope>NUCLEOTIDE SEQUENCE [LARGE SCALE GENOMIC DNA]</scope>
    <source>
        <strain evidence="7">SZHN2017</strain>
        <tissue evidence="7">Muscle</tissue>
    </source>
</reference>
<dbReference type="Pfam" id="PF03987">
    <property type="entry name" value="Autophagy_act_C"/>
    <property type="match status" value="1"/>
</dbReference>
<proteinExistence type="inferred from homology"/>
<evidence type="ECO:0000256" key="4">
    <source>
        <dbReference type="ARBA" id="ARBA00022786"/>
    </source>
</evidence>
<sequence>MAAGSISEREFTELVLKLAEVSALISDTWRVVHSSRSAGGVYLERKSIVIDTTADQVSRSQYLDIENDTSLAEQADDPSCLTLSGEKTHSFLNYEHHIVYSPSYAVPVLYFNVYKPNGHRLELEELWNRVPKEHHIRMLEHKWATLTQQEHPVLGSPYFTLHPCHTATLMSQVPQADNKRYYLIKWLSSVGPVAGLELSPEYATIFDVIDSV</sequence>
<evidence type="ECO:0000256" key="3">
    <source>
        <dbReference type="ARBA" id="ARBA00022679"/>
    </source>
</evidence>
<dbReference type="Gene3D" id="3.30.1460.50">
    <property type="match status" value="1"/>
</dbReference>
<keyword evidence="3" id="KW-0808">Transferase</keyword>
<gene>
    <name evidence="7" type="ORF">C0Q70_16506</name>
</gene>